<organism evidence="3 4">
    <name type="scientific">Hyphodiscus hymeniophilus</name>
    <dbReference type="NCBI Taxonomy" id="353542"/>
    <lineage>
        <taxon>Eukaryota</taxon>
        <taxon>Fungi</taxon>
        <taxon>Dikarya</taxon>
        <taxon>Ascomycota</taxon>
        <taxon>Pezizomycotina</taxon>
        <taxon>Leotiomycetes</taxon>
        <taxon>Helotiales</taxon>
        <taxon>Hyphodiscaceae</taxon>
        <taxon>Hyphodiscus</taxon>
    </lineage>
</organism>
<dbReference type="AlphaFoldDB" id="A0A9P6VJR0"/>
<feature type="region of interest" description="Disordered" evidence="1">
    <location>
        <begin position="413"/>
        <end position="581"/>
    </location>
</feature>
<feature type="region of interest" description="Disordered" evidence="1">
    <location>
        <begin position="653"/>
        <end position="678"/>
    </location>
</feature>
<reference evidence="3" key="1">
    <citation type="submission" date="2019-07" db="EMBL/GenBank/DDBJ databases">
        <title>Hyphodiscus hymeniophilus genome sequencing and assembly.</title>
        <authorList>
            <person name="Kramer G."/>
            <person name="Nodwell J."/>
        </authorList>
    </citation>
    <scope>NUCLEOTIDE SEQUENCE</scope>
    <source>
        <strain evidence="3">ATCC 34498</strain>
    </source>
</reference>
<comment type="caution">
    <text evidence="3">The sequence shown here is derived from an EMBL/GenBank/DDBJ whole genome shotgun (WGS) entry which is preliminary data.</text>
</comment>
<gene>
    <name evidence="3" type="ORF">D0Z07_4289</name>
</gene>
<evidence type="ECO:0000313" key="4">
    <source>
        <dbReference type="Proteomes" id="UP000785200"/>
    </source>
</evidence>
<feature type="compositionally biased region" description="Basic and acidic residues" evidence="1">
    <location>
        <begin position="658"/>
        <end position="667"/>
    </location>
</feature>
<dbReference type="Proteomes" id="UP000785200">
    <property type="component" value="Unassembled WGS sequence"/>
</dbReference>
<feature type="region of interest" description="Disordered" evidence="1">
    <location>
        <begin position="611"/>
        <end position="631"/>
    </location>
</feature>
<dbReference type="InterPro" id="IPR028163">
    <property type="entry name" value="HAUS_6_N"/>
</dbReference>
<evidence type="ECO:0000256" key="1">
    <source>
        <dbReference type="SAM" id="MobiDB-lite"/>
    </source>
</evidence>
<keyword evidence="4" id="KW-1185">Reference proteome</keyword>
<sequence>MASSTSNPAHARSRSLRPNSLKPSSLNPQPIALPPGPSNAALFLTNLRLLELDLRDDWPDITATTFSTSTRQENQKKRLHCAEWALYYLFALWDPEETRNKLQPFFPPLDPLQSLNLRAALFRCLDQVKKNGVLGRDTVLRKTMLDDCKGGRFEEVMATFSNAVLKKVLQEGGSDHHEAIAHQLAYEKFSYTGDRTVISALILAYKVSLGTHIRAKRDLRGRYRDFSSLLDLHDRRLIRRQEQLKEIVAARDPQENLSKRETHILLDQVERNWSGSDEWLKAILHGDSRFSQDGLMATPFEQVWKHVNNSSIGDVEGKHRVGLLEQLDARIRDQESRLARWQEFGRSLSNTSPGSFRKKPIAPRETKIDLGFNLHQDLQVGGTNVKATGTASVPSLNDYTRLIENMKAELSEVGKPLVPNTRHPKQHSRPEESLRNVSSPPSSQPEALGKDEEWSSTTDSEEPSPGFNEYAAKSTSQTPPSEILPGQRETEESVPDLPTKAKMLPPAPKATTTRRPEDASKAAQVPAPIQKQSFPSPKSVASTSPPIEIPKLADSESDLADQILSSMSTASPSPKKQRHTLSLAERTRLSMARTSHSQHFDMHNDYDNITDLPQLSIRPKPTNRTSLYAPADDSKHAALIERTRKSMAGFEAAQKNAQLERRRSMKDAKKKQRESSYFPRLEEEEVAAVPGIDKQELIEGDPDYESVFMSRPKIKTSPAVSPTRSWGEEHVLDD</sequence>
<name>A0A9P6VJR0_9HELO</name>
<proteinExistence type="predicted"/>
<feature type="compositionally biased region" description="Polar residues" evidence="1">
    <location>
        <begin position="435"/>
        <end position="445"/>
    </location>
</feature>
<feature type="region of interest" description="Disordered" evidence="1">
    <location>
        <begin position="714"/>
        <end position="734"/>
    </location>
</feature>
<dbReference type="EMBL" id="VNKQ01000008">
    <property type="protein sequence ID" value="KAG0649232.1"/>
    <property type="molecule type" value="Genomic_DNA"/>
</dbReference>
<feature type="region of interest" description="Disordered" evidence="1">
    <location>
        <begin position="1"/>
        <end position="33"/>
    </location>
</feature>
<evidence type="ECO:0000313" key="3">
    <source>
        <dbReference type="EMBL" id="KAG0649232.1"/>
    </source>
</evidence>
<feature type="compositionally biased region" description="Polar residues" evidence="1">
    <location>
        <begin position="530"/>
        <end position="545"/>
    </location>
</feature>
<evidence type="ECO:0000259" key="2">
    <source>
        <dbReference type="Pfam" id="PF14661"/>
    </source>
</evidence>
<feature type="compositionally biased region" description="Polar residues" evidence="1">
    <location>
        <begin position="16"/>
        <end position="28"/>
    </location>
</feature>
<dbReference type="OrthoDB" id="5575722at2759"/>
<dbReference type="Pfam" id="PF14661">
    <property type="entry name" value="HAUS6_N"/>
    <property type="match status" value="1"/>
</dbReference>
<feature type="compositionally biased region" description="Polar residues" evidence="1">
    <location>
        <begin position="563"/>
        <end position="574"/>
    </location>
</feature>
<feature type="domain" description="HAUS augmin-like complex subunit 6 N-terminal" evidence="2">
    <location>
        <begin position="43"/>
        <end position="274"/>
    </location>
</feature>
<protein>
    <recommendedName>
        <fullName evidence="2">HAUS augmin-like complex subunit 6 N-terminal domain-containing protein</fullName>
    </recommendedName>
</protein>
<accession>A0A9P6VJR0</accession>